<comment type="caution">
    <text evidence="1">The sequence shown here is derived from an EMBL/GenBank/DDBJ whole genome shotgun (WGS) entry which is preliminary data.</text>
</comment>
<dbReference type="VEuPathDB" id="FungiDB:RhiirFUN_021507"/>
<accession>A0A915Z4G1</accession>
<dbReference type="EMBL" id="CAGKOT010000015">
    <property type="protein sequence ID" value="CAB5360684.1"/>
    <property type="molecule type" value="Genomic_DNA"/>
</dbReference>
<evidence type="ECO:0000313" key="1">
    <source>
        <dbReference type="EMBL" id="CAB5360684.1"/>
    </source>
</evidence>
<proteinExistence type="predicted"/>
<dbReference type="AlphaFoldDB" id="A0A915Z4G1"/>
<dbReference type="Proteomes" id="UP000684084">
    <property type="component" value="Unassembled WGS sequence"/>
</dbReference>
<evidence type="ECO:0000313" key="2">
    <source>
        <dbReference type="Proteomes" id="UP000684084"/>
    </source>
</evidence>
<name>A0A915Z4G1_9GLOM</name>
<gene>
    <name evidence="1" type="ORF">CHRIB12_LOCUS8361</name>
</gene>
<sequence length="243" mass="28399">MSNRLTIEQRARALQLLDLRFSLREVAAKIGKNVHHTSILRLKKKYEETKSIENKPKSGCSRKLTDCDERIIVRCIMTDECSTAVNVQKSLKVVDNIEVSKSTVRRALNRNGLFARIDGGLDAELYRRILDEDFLETLKYCDLNCSNIIFQQNNDLKHTAKRTLEWFEVNNIQLLSWPSEHLWNDVDRRLRQLNVEIRGNDALWEHISKIWNETSLEACTKLINTMPERINDVLKAGRGYTRW</sequence>
<dbReference type="OrthoDB" id="2319735at2759"/>
<evidence type="ECO:0008006" key="3">
    <source>
        <dbReference type="Google" id="ProtNLM"/>
    </source>
</evidence>
<reference evidence="1" key="1">
    <citation type="submission" date="2020-05" db="EMBL/GenBank/DDBJ databases">
        <authorList>
            <person name="Rincon C."/>
            <person name="Sanders R I."/>
            <person name="Robbins C."/>
            <person name="Chaturvedi A."/>
        </authorList>
    </citation>
    <scope>NUCLEOTIDE SEQUENCE</scope>
    <source>
        <strain evidence="1">CHB12</strain>
    </source>
</reference>
<organism evidence="1 2">
    <name type="scientific">Rhizophagus irregularis</name>
    <dbReference type="NCBI Taxonomy" id="588596"/>
    <lineage>
        <taxon>Eukaryota</taxon>
        <taxon>Fungi</taxon>
        <taxon>Fungi incertae sedis</taxon>
        <taxon>Mucoromycota</taxon>
        <taxon>Glomeromycotina</taxon>
        <taxon>Glomeromycetes</taxon>
        <taxon>Glomerales</taxon>
        <taxon>Glomeraceae</taxon>
        <taxon>Rhizophagus</taxon>
    </lineage>
</organism>
<protein>
    <recommendedName>
        <fullName evidence="3">Transposable element tc3 transposase</fullName>
    </recommendedName>
</protein>